<dbReference type="KEGG" id="pzu:PHZ_c3408"/>
<comment type="similarity">
    <text evidence="1">Belongs to the YciI family.</text>
</comment>
<accession>B4RC24</accession>
<dbReference type="eggNOG" id="COG2350">
    <property type="taxonomic scope" value="Bacteria"/>
</dbReference>
<dbReference type="SUPFAM" id="SSF54909">
    <property type="entry name" value="Dimeric alpha+beta barrel"/>
    <property type="match status" value="1"/>
</dbReference>
<dbReference type="PANTHER" id="PTHR33606">
    <property type="entry name" value="PROTEIN YCII"/>
    <property type="match status" value="1"/>
</dbReference>
<gene>
    <name evidence="3" type="ordered locus">PHZ_c3408</name>
</gene>
<dbReference type="OrthoDB" id="2293521at2"/>
<evidence type="ECO:0000313" key="3">
    <source>
        <dbReference type="EMBL" id="ACG79817.1"/>
    </source>
</evidence>
<name>B4RC24_PHEZH</name>
<dbReference type="Gene3D" id="3.30.70.1060">
    <property type="entry name" value="Dimeric alpha+beta barrel"/>
    <property type="match status" value="1"/>
</dbReference>
<keyword evidence="4" id="KW-1185">Reference proteome</keyword>
<dbReference type="AlphaFoldDB" id="B4RC24"/>
<evidence type="ECO:0000259" key="2">
    <source>
        <dbReference type="Pfam" id="PF03795"/>
    </source>
</evidence>
<evidence type="ECO:0000256" key="1">
    <source>
        <dbReference type="ARBA" id="ARBA00007689"/>
    </source>
</evidence>
<protein>
    <recommendedName>
        <fullName evidence="2">YCII-related domain-containing protein</fullName>
    </recommendedName>
</protein>
<dbReference type="HOGENOM" id="CLU_110355_3_1_5"/>
<dbReference type="Proteomes" id="UP000001868">
    <property type="component" value="Chromosome"/>
</dbReference>
<dbReference type="Pfam" id="PF03795">
    <property type="entry name" value="YCII"/>
    <property type="match status" value="1"/>
</dbReference>
<dbReference type="InterPro" id="IPR005545">
    <property type="entry name" value="YCII"/>
</dbReference>
<evidence type="ECO:0000313" key="4">
    <source>
        <dbReference type="Proteomes" id="UP000001868"/>
    </source>
</evidence>
<dbReference type="PANTHER" id="PTHR33606:SF3">
    <property type="entry name" value="PROTEIN YCII"/>
    <property type="match status" value="1"/>
</dbReference>
<feature type="domain" description="YCII-related" evidence="2">
    <location>
        <begin position="3"/>
        <end position="88"/>
    </location>
</feature>
<organism evidence="3 4">
    <name type="scientific">Phenylobacterium zucineum (strain HLK1)</name>
    <dbReference type="NCBI Taxonomy" id="450851"/>
    <lineage>
        <taxon>Bacteria</taxon>
        <taxon>Pseudomonadati</taxon>
        <taxon>Pseudomonadota</taxon>
        <taxon>Alphaproteobacteria</taxon>
        <taxon>Caulobacterales</taxon>
        <taxon>Caulobacteraceae</taxon>
        <taxon>Phenylobacterium</taxon>
    </lineage>
</organism>
<dbReference type="InterPro" id="IPR011008">
    <property type="entry name" value="Dimeric_a/b-barrel"/>
</dbReference>
<dbReference type="RefSeq" id="WP_012523955.1">
    <property type="nucleotide sequence ID" value="NC_011144.1"/>
</dbReference>
<dbReference type="EMBL" id="CP000747">
    <property type="protein sequence ID" value="ACG79817.1"/>
    <property type="molecule type" value="Genomic_DNA"/>
</dbReference>
<dbReference type="InterPro" id="IPR051807">
    <property type="entry name" value="Sec-metab_biosynth-assoc"/>
</dbReference>
<dbReference type="STRING" id="450851.PHZ_c3408"/>
<reference evidence="3 4" key="1">
    <citation type="journal article" date="2008" name="BMC Genomics">
        <title>Complete genome of Phenylobacterium zucineum - a novel facultative intracellular bacterium isolated from human erythroleukemia cell line K562.</title>
        <authorList>
            <person name="Luo Y."/>
            <person name="Xu X."/>
            <person name="Ding Z."/>
            <person name="Liu Z."/>
            <person name="Zhang B."/>
            <person name="Yan Z."/>
            <person name="Sun J."/>
            <person name="Hu S."/>
            <person name="Hu X."/>
        </authorList>
    </citation>
    <scope>NUCLEOTIDE SEQUENCE [LARGE SCALE GENOMIC DNA]</scope>
    <source>
        <strain evidence="3 4">HLK1</strain>
    </source>
</reference>
<proteinExistence type="inferred from homology"/>
<sequence>MALYALVCLDRPDSLQVRLGAREAHLAYVRERLNQVKLAGPFLDDAGEMAGSLLILDVPDRAAAEAFNAQDPYTLAGLWGSVTIKAFKASIGQL</sequence>